<reference evidence="3" key="2">
    <citation type="submission" date="2021-08" db="EMBL/GenBank/DDBJ databases">
        <authorList>
            <person name="Tani A."/>
            <person name="Ola A."/>
            <person name="Ogura Y."/>
            <person name="Katsura K."/>
            <person name="Hayashi T."/>
        </authorList>
    </citation>
    <scope>NUCLEOTIDE SEQUENCE</scope>
    <source>
        <strain evidence="3">NBRC 103626</strain>
    </source>
</reference>
<dbReference type="Proteomes" id="UP001055108">
    <property type="component" value="Unassembled WGS sequence"/>
</dbReference>
<dbReference type="SUPFAM" id="SSF53448">
    <property type="entry name" value="Nucleotide-diphospho-sugar transferases"/>
    <property type="match status" value="2"/>
</dbReference>
<dbReference type="EMBL" id="BPQM01000075">
    <property type="protein sequence ID" value="GJD79881.1"/>
    <property type="molecule type" value="Genomic_DNA"/>
</dbReference>
<dbReference type="AlphaFoldDB" id="A0AA37HQT0"/>
<dbReference type="InterPro" id="IPR029044">
    <property type="entry name" value="Nucleotide-diphossugar_trans"/>
</dbReference>
<dbReference type="Gene3D" id="3.90.550.10">
    <property type="entry name" value="Spore Coat Polysaccharide Biosynthesis Protein SpsA, Chain A"/>
    <property type="match status" value="2"/>
</dbReference>
<dbReference type="PANTHER" id="PTHR43179:SF7">
    <property type="entry name" value="RHAMNOSYLTRANSFERASE WBBL"/>
    <property type="match status" value="1"/>
</dbReference>
<feature type="domain" description="Glycosyltransferase 2-like" evidence="2">
    <location>
        <begin position="485"/>
        <end position="607"/>
    </location>
</feature>
<keyword evidence="4" id="KW-1185">Reference proteome</keyword>
<dbReference type="PANTHER" id="PTHR43179">
    <property type="entry name" value="RHAMNOSYLTRANSFERASE WBBL"/>
    <property type="match status" value="1"/>
</dbReference>
<dbReference type="InterPro" id="IPR001173">
    <property type="entry name" value="Glyco_trans_2-like"/>
</dbReference>
<dbReference type="CDD" id="cd04184">
    <property type="entry name" value="GT2_RfbC_Mx_like"/>
    <property type="match status" value="1"/>
</dbReference>
<dbReference type="Pfam" id="PF00535">
    <property type="entry name" value="Glycos_transf_2"/>
    <property type="match status" value="2"/>
</dbReference>
<reference evidence="3" key="1">
    <citation type="journal article" date="2016" name="Front. Microbiol.">
        <title>Genome Sequence of the Piezophilic, Mesophilic Sulfate-Reducing Bacterium Desulfovibrio indicus J2T.</title>
        <authorList>
            <person name="Cao J."/>
            <person name="Maignien L."/>
            <person name="Shao Z."/>
            <person name="Alain K."/>
            <person name="Jebbar M."/>
        </authorList>
    </citation>
    <scope>NUCLEOTIDE SEQUENCE</scope>
    <source>
        <strain evidence="3">NBRC 103626</strain>
    </source>
</reference>
<proteinExistence type="predicted"/>
<evidence type="ECO:0000313" key="4">
    <source>
        <dbReference type="Proteomes" id="UP001055108"/>
    </source>
</evidence>
<organism evidence="3 4">
    <name type="scientific">Methylobacterium gregans</name>
    <dbReference type="NCBI Taxonomy" id="374424"/>
    <lineage>
        <taxon>Bacteria</taxon>
        <taxon>Pseudomonadati</taxon>
        <taxon>Pseudomonadota</taxon>
        <taxon>Alphaproteobacteria</taxon>
        <taxon>Hyphomicrobiales</taxon>
        <taxon>Methylobacteriaceae</taxon>
        <taxon>Methylobacterium</taxon>
    </lineage>
</organism>
<dbReference type="CDD" id="cd04186">
    <property type="entry name" value="GT_2_like_c"/>
    <property type="match status" value="1"/>
</dbReference>
<accession>A0AA37HQT0</accession>
<dbReference type="RefSeq" id="WP_238303766.1">
    <property type="nucleotide sequence ID" value="NZ_BPQM01000075.1"/>
</dbReference>
<comment type="caution">
    <text evidence="3">The sequence shown here is derived from an EMBL/GenBank/DDBJ whole genome shotgun (WGS) entry which is preliminary data.</text>
</comment>
<protein>
    <recommendedName>
        <fullName evidence="2">Glycosyltransferase 2-like domain-containing protein</fullName>
    </recommendedName>
</protein>
<evidence type="ECO:0000256" key="1">
    <source>
        <dbReference type="SAM" id="MobiDB-lite"/>
    </source>
</evidence>
<name>A0AA37HQT0_9HYPH</name>
<feature type="region of interest" description="Disordered" evidence="1">
    <location>
        <begin position="754"/>
        <end position="774"/>
    </location>
</feature>
<feature type="domain" description="Glycosyltransferase 2-like" evidence="2">
    <location>
        <begin position="226"/>
        <end position="334"/>
    </location>
</feature>
<evidence type="ECO:0000313" key="3">
    <source>
        <dbReference type="EMBL" id="GJD79881.1"/>
    </source>
</evidence>
<sequence length="774" mass="86653">MAGMTDLRIEGIEVIGAGKVVLDAHSKVFFKIKPYLKLSALSVQFIVSVRPVDTARPMRVYIDHGRGYTVAGSYLLQPLEGESRFGIHIPLPQFVHEVRIDFQGAVVGAAELDAFYIQRSDPRALLRNFLDLSEADQRTIITGKVSSVVAAIRSRRTEIEQDVATSIPMAGLSSAVSHGLLWSAIHSAHSDPLYRSFIGRFNHLTEGDRAWMRQRAESFGTKPFFSVVMPVYNPPVDLLIEAVRSLQAQTYPHWELCLADDASPDFAVRNTIVRLAEEDPRIRYVFRETNGHISESSNAAAALAAGDYLVLMDNDDFLPAHALWTAAYYIDQNPGCKLLYSDEDKFNLEGFHADPYFKGDFDRFLMYGHNLFSHLGIYDRALFNEVGGFRKGYEGSQDYDLTLRCMERIDEKQIVHIPHVLYHWRQVLGSTAIGAGQKDYAFEAAKRSINSHFERMAYPLRSVDSGIPGIASVQTLTVENPQTISIVIPTRNGLGVLKPCIESLMRVADPLVQIVIVDNFSDDAETLAYLDELRRDRNRFVVVRSETDFNFSHLCNLGVQRATGEIICLLNNDTEVVTTDLFHRVRAWLSIDDVGMVGARLLFPDGFLQHFGVYLGIGGGDPEIAVHAHFRRPGAEHTQFSKSKILQQFAAVTAACCFMRRTDWDQIGGMDESFAVAYNDVDLCLRVRQQGLKIICDPGITMIHKESITRGADVNPTKVVRLKREAEHMMAKWGAEGLRDPFFSPNFSARSPYFEVGESPRGPVPWKDPEAAPG</sequence>
<evidence type="ECO:0000259" key="2">
    <source>
        <dbReference type="Pfam" id="PF00535"/>
    </source>
</evidence>
<gene>
    <name evidence="3" type="ORF">NBEOAGPD_3112</name>
</gene>